<evidence type="ECO:0000259" key="1">
    <source>
        <dbReference type="Pfam" id="PF14541"/>
    </source>
</evidence>
<dbReference type="SUPFAM" id="SSF50630">
    <property type="entry name" value="Acid proteases"/>
    <property type="match status" value="1"/>
</dbReference>
<proteinExistence type="predicted"/>
<reference evidence="3" key="1">
    <citation type="journal article" date="2013" name="Nature">
        <title>Draft genome of the wheat A-genome progenitor Triticum urartu.</title>
        <authorList>
            <person name="Ling H.Q."/>
            <person name="Zhao S."/>
            <person name="Liu D."/>
            <person name="Wang J."/>
            <person name="Sun H."/>
            <person name="Zhang C."/>
            <person name="Fan H."/>
            <person name="Li D."/>
            <person name="Dong L."/>
            <person name="Tao Y."/>
            <person name="Gao C."/>
            <person name="Wu H."/>
            <person name="Li Y."/>
            <person name="Cui Y."/>
            <person name="Guo X."/>
            <person name="Zheng S."/>
            <person name="Wang B."/>
            <person name="Yu K."/>
            <person name="Liang Q."/>
            <person name="Yang W."/>
            <person name="Lou X."/>
            <person name="Chen J."/>
            <person name="Feng M."/>
            <person name="Jian J."/>
            <person name="Zhang X."/>
            <person name="Luo G."/>
            <person name="Jiang Y."/>
            <person name="Liu J."/>
            <person name="Wang Z."/>
            <person name="Sha Y."/>
            <person name="Zhang B."/>
            <person name="Wu H."/>
            <person name="Tang D."/>
            <person name="Shen Q."/>
            <person name="Xue P."/>
            <person name="Zou S."/>
            <person name="Wang X."/>
            <person name="Liu X."/>
            <person name="Wang F."/>
            <person name="Yang Y."/>
            <person name="An X."/>
            <person name="Dong Z."/>
            <person name="Zhang K."/>
            <person name="Zhang X."/>
            <person name="Luo M.C."/>
            <person name="Dvorak J."/>
            <person name="Tong Y."/>
            <person name="Wang J."/>
            <person name="Yang H."/>
            <person name="Li Z."/>
            <person name="Wang D."/>
            <person name="Zhang A."/>
            <person name="Wang J."/>
        </authorList>
    </citation>
    <scope>NUCLEOTIDE SEQUENCE</scope>
    <source>
        <strain evidence="3">cv. G1812</strain>
    </source>
</reference>
<keyword evidence="3" id="KW-1185">Reference proteome</keyword>
<dbReference type="Gene3D" id="2.40.70.10">
    <property type="entry name" value="Acid Proteases"/>
    <property type="match status" value="1"/>
</dbReference>
<dbReference type="InterPro" id="IPR021109">
    <property type="entry name" value="Peptidase_aspartic_dom_sf"/>
</dbReference>
<evidence type="ECO:0000313" key="3">
    <source>
        <dbReference type="Proteomes" id="UP000015106"/>
    </source>
</evidence>
<dbReference type="Proteomes" id="UP000015106">
    <property type="component" value="Chromosome 3"/>
</dbReference>
<dbReference type="InterPro" id="IPR032799">
    <property type="entry name" value="TAXi_C"/>
</dbReference>
<sequence>APKPFELCYKGGFPKLKRPVRRDVPRINLELGDGATGNWTLFNDNYMVQVDGAMCLAILPMGPGGMSVEGGPAVVDRREAA</sequence>
<accession>A0A8R7PVF5</accession>
<reference evidence="2" key="2">
    <citation type="submission" date="2018-03" db="EMBL/GenBank/DDBJ databases">
        <title>The Triticum urartu genome reveals the dynamic nature of wheat genome evolution.</title>
        <authorList>
            <person name="Ling H."/>
            <person name="Ma B."/>
            <person name="Shi X."/>
            <person name="Liu H."/>
            <person name="Dong L."/>
            <person name="Sun H."/>
            <person name="Cao Y."/>
            <person name="Gao Q."/>
            <person name="Zheng S."/>
            <person name="Li Y."/>
            <person name="Yu Y."/>
            <person name="Du H."/>
            <person name="Qi M."/>
            <person name="Li Y."/>
            <person name="Yu H."/>
            <person name="Cui Y."/>
            <person name="Wang N."/>
            <person name="Chen C."/>
            <person name="Wu H."/>
            <person name="Zhao Y."/>
            <person name="Zhang J."/>
            <person name="Li Y."/>
            <person name="Zhou W."/>
            <person name="Zhang B."/>
            <person name="Hu W."/>
            <person name="Eijk M."/>
            <person name="Tang J."/>
            <person name="Witsenboer H."/>
            <person name="Zhao S."/>
            <person name="Li Z."/>
            <person name="Zhang A."/>
            <person name="Wang D."/>
            <person name="Liang C."/>
        </authorList>
    </citation>
    <scope>NUCLEOTIDE SEQUENCE [LARGE SCALE GENOMIC DNA]</scope>
    <source>
        <strain evidence="2">cv. G1812</strain>
    </source>
</reference>
<dbReference type="AlphaFoldDB" id="A0A8R7PVF5"/>
<dbReference type="EnsemblPlants" id="TuG1812G0300004220.01.T01">
    <property type="protein sequence ID" value="TuG1812G0300004220.01.T01.cds395284"/>
    <property type="gene ID" value="TuG1812G0300004220.01"/>
</dbReference>
<protein>
    <recommendedName>
        <fullName evidence="1">Xylanase inhibitor C-terminal domain-containing protein</fullName>
    </recommendedName>
</protein>
<name>A0A8R7PVF5_TRIUA</name>
<dbReference type="Pfam" id="PF14541">
    <property type="entry name" value="TAXi_C"/>
    <property type="match status" value="1"/>
</dbReference>
<feature type="domain" description="Xylanase inhibitor C-terminal" evidence="1">
    <location>
        <begin position="3"/>
        <end position="70"/>
    </location>
</feature>
<evidence type="ECO:0000313" key="2">
    <source>
        <dbReference type="EnsemblPlants" id="TuG1812G0300004220.01.T01.cds395284"/>
    </source>
</evidence>
<reference evidence="2" key="3">
    <citation type="submission" date="2022-06" db="UniProtKB">
        <authorList>
            <consortium name="EnsemblPlants"/>
        </authorList>
    </citation>
    <scope>IDENTIFICATION</scope>
</reference>
<dbReference type="Gramene" id="TuG1812G0300004220.01.T01">
    <property type="protein sequence ID" value="TuG1812G0300004220.01.T01.cds395284"/>
    <property type="gene ID" value="TuG1812G0300004220.01"/>
</dbReference>
<organism evidence="2 3">
    <name type="scientific">Triticum urartu</name>
    <name type="common">Red wild einkorn</name>
    <name type="synonym">Crithodium urartu</name>
    <dbReference type="NCBI Taxonomy" id="4572"/>
    <lineage>
        <taxon>Eukaryota</taxon>
        <taxon>Viridiplantae</taxon>
        <taxon>Streptophyta</taxon>
        <taxon>Embryophyta</taxon>
        <taxon>Tracheophyta</taxon>
        <taxon>Spermatophyta</taxon>
        <taxon>Magnoliopsida</taxon>
        <taxon>Liliopsida</taxon>
        <taxon>Poales</taxon>
        <taxon>Poaceae</taxon>
        <taxon>BOP clade</taxon>
        <taxon>Pooideae</taxon>
        <taxon>Triticodae</taxon>
        <taxon>Triticeae</taxon>
        <taxon>Triticinae</taxon>
        <taxon>Triticum</taxon>
    </lineage>
</organism>